<dbReference type="OrthoDB" id="5296287at2759"/>
<dbReference type="Gene3D" id="1.20.1250.20">
    <property type="entry name" value="MFS general substrate transporter like domains"/>
    <property type="match status" value="1"/>
</dbReference>
<protein>
    <submittedName>
        <fullName evidence="2">Uncharacterized protein</fullName>
    </submittedName>
</protein>
<keyword evidence="1" id="KW-0812">Transmembrane</keyword>
<keyword evidence="1" id="KW-0472">Membrane</keyword>
<organism evidence="2 3">
    <name type="scientific">Brenthis ino</name>
    <name type="common">lesser marbled fritillary</name>
    <dbReference type="NCBI Taxonomy" id="405034"/>
    <lineage>
        <taxon>Eukaryota</taxon>
        <taxon>Metazoa</taxon>
        <taxon>Ecdysozoa</taxon>
        <taxon>Arthropoda</taxon>
        <taxon>Hexapoda</taxon>
        <taxon>Insecta</taxon>
        <taxon>Pterygota</taxon>
        <taxon>Neoptera</taxon>
        <taxon>Endopterygota</taxon>
        <taxon>Lepidoptera</taxon>
        <taxon>Glossata</taxon>
        <taxon>Ditrysia</taxon>
        <taxon>Papilionoidea</taxon>
        <taxon>Nymphalidae</taxon>
        <taxon>Heliconiinae</taxon>
        <taxon>Argynnini</taxon>
        <taxon>Brenthis</taxon>
    </lineage>
</organism>
<keyword evidence="3" id="KW-1185">Reference proteome</keyword>
<dbReference type="AlphaFoldDB" id="A0A8J9VIJ1"/>
<keyword evidence="1" id="KW-1133">Transmembrane helix</keyword>
<evidence type="ECO:0000313" key="2">
    <source>
        <dbReference type="EMBL" id="CAH0720070.1"/>
    </source>
</evidence>
<dbReference type="Proteomes" id="UP000838878">
    <property type="component" value="Chromosome 14"/>
</dbReference>
<evidence type="ECO:0000313" key="3">
    <source>
        <dbReference type="Proteomes" id="UP000838878"/>
    </source>
</evidence>
<dbReference type="SUPFAM" id="SSF103473">
    <property type="entry name" value="MFS general substrate transporter"/>
    <property type="match status" value="1"/>
</dbReference>
<gene>
    <name evidence="2" type="ORF">BINO364_LOCUS6342</name>
</gene>
<name>A0A8J9VIJ1_9NEOP</name>
<evidence type="ECO:0000256" key="1">
    <source>
        <dbReference type="SAM" id="Phobius"/>
    </source>
</evidence>
<feature type="transmembrane region" description="Helical" evidence="1">
    <location>
        <begin position="91"/>
        <end position="108"/>
    </location>
</feature>
<dbReference type="InterPro" id="IPR036259">
    <property type="entry name" value="MFS_trans_sf"/>
</dbReference>
<reference evidence="2" key="1">
    <citation type="submission" date="2021-12" db="EMBL/GenBank/DDBJ databases">
        <authorList>
            <person name="Martin H S."/>
        </authorList>
    </citation>
    <scope>NUCLEOTIDE SEQUENCE</scope>
</reference>
<sequence length="127" mass="14075">MFAATLRYDQPITEYVSRNIIRQIISRLISCLAIGSGVIVHGLILSITPRLFAINIRATLFGCCNAIGQLGTILCYLLIMTHDADDVTRKIIEGSLAIILTVICFVIPDVDGRELPDIIDDMDYFSE</sequence>
<feature type="transmembrane region" description="Helical" evidence="1">
    <location>
        <begin position="28"/>
        <end position="47"/>
    </location>
</feature>
<dbReference type="EMBL" id="OV170234">
    <property type="protein sequence ID" value="CAH0720070.1"/>
    <property type="molecule type" value="Genomic_DNA"/>
</dbReference>
<feature type="transmembrane region" description="Helical" evidence="1">
    <location>
        <begin position="59"/>
        <end position="79"/>
    </location>
</feature>
<accession>A0A8J9VIJ1</accession>
<feature type="non-terminal residue" evidence="2">
    <location>
        <position position="127"/>
    </location>
</feature>
<proteinExistence type="predicted"/>